<dbReference type="GO" id="GO:0015035">
    <property type="term" value="F:protein-disulfide reductase activity"/>
    <property type="evidence" value="ECO:0007669"/>
    <property type="project" value="InterPro"/>
</dbReference>
<dbReference type="HOGENOM" id="CLU_086500_2_1_4"/>
<dbReference type="InterPro" id="IPR007263">
    <property type="entry name" value="DCC1-like"/>
</dbReference>
<dbReference type="PATRIC" id="fig|1032488.3.peg.1063"/>
<proteinExistence type="predicted"/>
<accession>G4CHP3</accession>
<name>G4CHP3_9NEIS</name>
<organism evidence="1 2">
    <name type="scientific">Neisseria shayeganii 871</name>
    <dbReference type="NCBI Taxonomy" id="1032488"/>
    <lineage>
        <taxon>Bacteria</taxon>
        <taxon>Pseudomonadati</taxon>
        <taxon>Pseudomonadota</taxon>
        <taxon>Betaproteobacteria</taxon>
        <taxon>Neisseriales</taxon>
        <taxon>Neisseriaceae</taxon>
        <taxon>Neisseria</taxon>
    </lineage>
</organism>
<dbReference type="Proteomes" id="UP000003019">
    <property type="component" value="Unassembled WGS sequence"/>
</dbReference>
<reference evidence="1 2" key="1">
    <citation type="submission" date="2011-05" db="EMBL/GenBank/DDBJ databases">
        <authorList>
            <person name="Muzny D."/>
            <person name="Qin X."/>
            <person name="Deng J."/>
            <person name="Jiang H."/>
            <person name="Liu Y."/>
            <person name="Qu J."/>
            <person name="Song X.-Z."/>
            <person name="Zhang L."/>
            <person name="Thornton R."/>
            <person name="Coyle M."/>
            <person name="Francisco L."/>
            <person name="Jackson L."/>
            <person name="Javaid M."/>
            <person name="Korchina V."/>
            <person name="Kovar C."/>
            <person name="Mata R."/>
            <person name="Mathew T."/>
            <person name="Ngo R."/>
            <person name="Nguyen L."/>
            <person name="Nguyen N."/>
            <person name="Okwuonu G."/>
            <person name="Ongeri F."/>
            <person name="Pham C."/>
            <person name="Simmons D."/>
            <person name="Wilczek-Boney K."/>
            <person name="Hale W."/>
            <person name="Jakkamsetti A."/>
            <person name="Pham P."/>
            <person name="Ruth R."/>
            <person name="San Lucas F."/>
            <person name="Warren J."/>
            <person name="Zhang J."/>
            <person name="Zhao Z."/>
            <person name="Zhou C."/>
            <person name="Zhu D."/>
            <person name="Lee S."/>
            <person name="Bess C."/>
            <person name="Blankenburg K."/>
            <person name="Forbes L."/>
            <person name="Fu Q."/>
            <person name="Gubbala S."/>
            <person name="Hirani K."/>
            <person name="Jayaseelan J.C."/>
            <person name="Lara F."/>
            <person name="Munidasa M."/>
            <person name="Palculict T."/>
            <person name="Patil S."/>
            <person name="Pu L.-L."/>
            <person name="Saada N."/>
            <person name="Tang L."/>
            <person name="Weissenberger G."/>
            <person name="Zhu Y."/>
            <person name="Hemphill L."/>
            <person name="Shang Y."/>
            <person name="Youmans B."/>
            <person name="Ayvaz T."/>
            <person name="Ross M."/>
            <person name="Santibanez J."/>
            <person name="Aqrawi P."/>
            <person name="Gross S."/>
            <person name="Joshi V."/>
            <person name="Fowler G."/>
            <person name="Nazareth L."/>
            <person name="Reid J."/>
            <person name="Worley K."/>
            <person name="Petrosino J."/>
            <person name="Highlander S."/>
            <person name="Gibbs R."/>
        </authorList>
    </citation>
    <scope>NUCLEOTIDE SEQUENCE [LARGE SCALE GENOMIC DNA]</scope>
    <source>
        <strain evidence="1 2">871</strain>
    </source>
</reference>
<evidence type="ECO:0008006" key="3">
    <source>
        <dbReference type="Google" id="ProtNLM"/>
    </source>
</evidence>
<evidence type="ECO:0000313" key="2">
    <source>
        <dbReference type="Proteomes" id="UP000003019"/>
    </source>
</evidence>
<gene>
    <name evidence="1" type="ORF">HMPREF9371_1132</name>
</gene>
<dbReference type="OrthoDB" id="5294764at2"/>
<dbReference type="RefSeq" id="WP_009118825.1">
    <property type="nucleotide sequence ID" value="NZ_JH164926.1"/>
</dbReference>
<evidence type="ECO:0000313" key="1">
    <source>
        <dbReference type="EMBL" id="EGY52622.1"/>
    </source>
</evidence>
<dbReference type="PANTHER" id="PTHR34290">
    <property type="entry name" value="SI:CH73-390P7.2"/>
    <property type="match status" value="1"/>
</dbReference>
<dbReference type="EMBL" id="AGAY01000043">
    <property type="protein sequence ID" value="EGY52622.1"/>
    <property type="molecule type" value="Genomic_DNA"/>
</dbReference>
<comment type="caution">
    <text evidence="1">The sequence shown here is derived from an EMBL/GenBank/DDBJ whole genome shotgun (WGS) entry which is preliminary data.</text>
</comment>
<dbReference type="PANTHER" id="PTHR34290:SF2">
    <property type="entry name" value="OS04G0668800 PROTEIN"/>
    <property type="match status" value="1"/>
</dbReference>
<dbReference type="InterPro" id="IPR044691">
    <property type="entry name" value="DCC1_Trx"/>
</dbReference>
<protein>
    <recommendedName>
        <fullName evidence="3">DUF393 domain-containing protein</fullName>
    </recommendedName>
</protein>
<dbReference type="AlphaFoldDB" id="G4CHP3"/>
<dbReference type="Pfam" id="PF04134">
    <property type="entry name" value="DCC1-like"/>
    <property type="match status" value="1"/>
</dbReference>
<dbReference type="STRING" id="1032488.HMPREF9371_1132"/>
<sequence>MSITMYYDSDCPLCHTEALKMHRRRPDTVRIVAVDDALAELAAAGISRVQAMTYLCVCDSNGGWHTHMDAVRLLYRSAGLDSLAGFLSWGPVKWLGDRFYPVLARNRYRIPKPLIRLLYGEVCDKGSCQIPPARR</sequence>
<keyword evidence="2" id="KW-1185">Reference proteome</keyword>